<organism evidence="1 2">
    <name type="scientific">Exidia glandulosa HHB12029</name>
    <dbReference type="NCBI Taxonomy" id="1314781"/>
    <lineage>
        <taxon>Eukaryota</taxon>
        <taxon>Fungi</taxon>
        <taxon>Dikarya</taxon>
        <taxon>Basidiomycota</taxon>
        <taxon>Agaricomycotina</taxon>
        <taxon>Agaricomycetes</taxon>
        <taxon>Auriculariales</taxon>
        <taxon>Exidiaceae</taxon>
        <taxon>Exidia</taxon>
    </lineage>
</organism>
<keyword evidence="2" id="KW-1185">Reference proteome</keyword>
<proteinExistence type="predicted"/>
<dbReference type="InParanoid" id="A0A165I576"/>
<protein>
    <submittedName>
        <fullName evidence="1">Uncharacterized protein</fullName>
    </submittedName>
</protein>
<dbReference type="Proteomes" id="UP000077266">
    <property type="component" value="Unassembled WGS sequence"/>
</dbReference>
<accession>A0A165I576</accession>
<name>A0A165I576_EXIGL</name>
<reference evidence="1 2" key="1">
    <citation type="journal article" date="2016" name="Mol. Biol. Evol.">
        <title>Comparative Genomics of Early-Diverging Mushroom-Forming Fungi Provides Insights into the Origins of Lignocellulose Decay Capabilities.</title>
        <authorList>
            <person name="Nagy L.G."/>
            <person name="Riley R."/>
            <person name="Tritt A."/>
            <person name="Adam C."/>
            <person name="Daum C."/>
            <person name="Floudas D."/>
            <person name="Sun H."/>
            <person name="Yadav J.S."/>
            <person name="Pangilinan J."/>
            <person name="Larsson K.H."/>
            <person name="Matsuura K."/>
            <person name="Barry K."/>
            <person name="Labutti K."/>
            <person name="Kuo R."/>
            <person name="Ohm R.A."/>
            <person name="Bhattacharya S.S."/>
            <person name="Shirouzu T."/>
            <person name="Yoshinaga Y."/>
            <person name="Martin F.M."/>
            <person name="Grigoriev I.V."/>
            <person name="Hibbett D.S."/>
        </authorList>
    </citation>
    <scope>NUCLEOTIDE SEQUENCE [LARGE SCALE GENOMIC DNA]</scope>
    <source>
        <strain evidence="1 2">HHB12029</strain>
    </source>
</reference>
<gene>
    <name evidence="1" type="ORF">EXIGLDRAFT_717772</name>
</gene>
<evidence type="ECO:0000313" key="2">
    <source>
        <dbReference type="Proteomes" id="UP000077266"/>
    </source>
</evidence>
<evidence type="ECO:0000313" key="1">
    <source>
        <dbReference type="EMBL" id="KZV92915.1"/>
    </source>
</evidence>
<dbReference type="EMBL" id="KV425999">
    <property type="protein sequence ID" value="KZV92915.1"/>
    <property type="molecule type" value="Genomic_DNA"/>
</dbReference>
<sequence length="89" mass="9806">MGLALHCCRAVSVSGLQRRQRWLGRALLRALLTAPAHLAWAWSGRRCTTRPRCVTFDALACTRPHLCTVSHDPTSPGRSAARTLASSRR</sequence>
<dbReference type="AlphaFoldDB" id="A0A165I576"/>